<dbReference type="CDD" id="cd11577">
    <property type="entry name" value="GH71"/>
    <property type="match status" value="1"/>
</dbReference>
<dbReference type="GO" id="GO:0051118">
    <property type="term" value="F:glucan endo-1,3-alpha-glucosidase activity"/>
    <property type="evidence" value="ECO:0007669"/>
    <property type="project" value="InterPro"/>
</dbReference>
<dbReference type="AlphaFoldDB" id="A0A5N5DHH6"/>
<dbReference type="Gene3D" id="3.20.20.80">
    <property type="entry name" value="Glycosidases"/>
    <property type="match status" value="1"/>
</dbReference>
<dbReference type="Pfam" id="PF03659">
    <property type="entry name" value="Glyco_hydro_71"/>
    <property type="match status" value="1"/>
</dbReference>
<organism evidence="2 3">
    <name type="scientific">Lasiodiplodia theobromae</name>
    <dbReference type="NCBI Taxonomy" id="45133"/>
    <lineage>
        <taxon>Eukaryota</taxon>
        <taxon>Fungi</taxon>
        <taxon>Dikarya</taxon>
        <taxon>Ascomycota</taxon>
        <taxon>Pezizomycotina</taxon>
        <taxon>Dothideomycetes</taxon>
        <taxon>Dothideomycetes incertae sedis</taxon>
        <taxon>Botryosphaeriales</taxon>
        <taxon>Botryosphaeriaceae</taxon>
        <taxon>Lasiodiplodia</taxon>
    </lineage>
</organism>
<comment type="caution">
    <text evidence="2">The sequence shown here is derived from an EMBL/GenBank/DDBJ whole genome shotgun (WGS) entry which is preliminary data.</text>
</comment>
<proteinExistence type="predicted"/>
<protein>
    <submittedName>
        <fullName evidence="2">Glucan endo-1,3-alpha-glucosidase agn1</fullName>
    </submittedName>
</protein>
<feature type="signal peptide" evidence="1">
    <location>
        <begin position="1"/>
        <end position="24"/>
    </location>
</feature>
<keyword evidence="1" id="KW-0732">Signal</keyword>
<evidence type="ECO:0000313" key="3">
    <source>
        <dbReference type="Proteomes" id="UP000325902"/>
    </source>
</evidence>
<accession>A0A5N5DHH6</accession>
<sequence length="466" mass="51039">MRAPASLITLVAFCVLLLTGQAASQKLVFAHYMVGTVTAAHAQQDIKDAAAMGLDGFALNIGDPTQPFVRDALNKMFDFTRDKYPKFKLFFSLDLWASGGAGKRLGDYDSLLRDFMGHGAYQKGANGFPFVSTFGDGGTTKDVWIDWKKKWANKVYLVPDFDQTQGYYDAAPGWWSYWGEVVDGLFSWESSWPKVGDRNTADMNLDKTVANGARDRKKAYMIGLSMLQYKNAYGARLWRAGEDLLTQRMKNILNMNPQPEYVEILTWNDGPEGHYIGNLWPEQNGDAQPAAYANSRAQHWSIQPLLASFIRAYKAGQGPAAMRPPSLQPARPVVGAIWYKPITSQTNCPGGDQYAQKPLGYDAAKDVVAWAVVVGTGSDVAGWKVRFYSGGKLVGGTTNLVAGLNSGVSQALNTGSQRMEVLNKEGKVVMRAAGGRCVTNNCPDKIYNLNPQVVGLTMGSDYPACK</sequence>
<dbReference type="InterPro" id="IPR005197">
    <property type="entry name" value="Glyco_hydro_71"/>
</dbReference>
<gene>
    <name evidence="2" type="primary">agn1_3</name>
    <name evidence="2" type="ORF">DBV05_g4115</name>
</gene>
<keyword evidence="3" id="KW-1185">Reference proteome</keyword>
<reference evidence="2 3" key="1">
    <citation type="journal article" date="2019" name="Sci. Rep.">
        <title>A multi-omics analysis of the grapevine pathogen Lasiodiplodia theobromae reveals that temperature affects the expression of virulence- and pathogenicity-related genes.</title>
        <authorList>
            <person name="Felix C."/>
            <person name="Meneses R."/>
            <person name="Goncalves M.F.M."/>
            <person name="Tilleman L."/>
            <person name="Duarte A.S."/>
            <person name="Jorrin-Novo J.V."/>
            <person name="Van de Peer Y."/>
            <person name="Deforce D."/>
            <person name="Van Nieuwerburgh F."/>
            <person name="Esteves A.C."/>
            <person name="Alves A."/>
        </authorList>
    </citation>
    <scope>NUCLEOTIDE SEQUENCE [LARGE SCALE GENOMIC DNA]</scope>
    <source>
        <strain evidence="2 3">LA-SOL3</strain>
    </source>
</reference>
<feature type="chain" id="PRO_5024825415" evidence="1">
    <location>
        <begin position="25"/>
        <end position="466"/>
    </location>
</feature>
<evidence type="ECO:0000256" key="1">
    <source>
        <dbReference type="SAM" id="SignalP"/>
    </source>
</evidence>
<dbReference type="EMBL" id="VCHE01000018">
    <property type="protein sequence ID" value="KAB2577318.1"/>
    <property type="molecule type" value="Genomic_DNA"/>
</dbReference>
<evidence type="ECO:0000313" key="2">
    <source>
        <dbReference type="EMBL" id="KAB2577318.1"/>
    </source>
</evidence>
<dbReference type="Proteomes" id="UP000325902">
    <property type="component" value="Unassembled WGS sequence"/>
</dbReference>
<name>A0A5N5DHH6_9PEZI</name>
<dbReference type="OrthoDB" id="3257981at2759"/>